<protein>
    <recommendedName>
        <fullName evidence="3">DUF35 domain-containing protein</fullName>
    </recommendedName>
</protein>
<evidence type="ECO:0000313" key="1">
    <source>
        <dbReference type="EMBL" id="PJA63017.1"/>
    </source>
</evidence>
<dbReference type="InterPro" id="IPR012340">
    <property type="entry name" value="NA-bd_OB-fold"/>
</dbReference>
<dbReference type="EMBL" id="PFWH01000111">
    <property type="protein sequence ID" value="PJA63017.1"/>
    <property type="molecule type" value="Genomic_DNA"/>
</dbReference>
<evidence type="ECO:0000313" key="2">
    <source>
        <dbReference type="Proteomes" id="UP000229026"/>
    </source>
</evidence>
<evidence type="ECO:0008006" key="3">
    <source>
        <dbReference type="Google" id="ProtNLM"/>
    </source>
</evidence>
<dbReference type="AlphaFoldDB" id="A0A2M7YJ70"/>
<dbReference type="Proteomes" id="UP000229026">
    <property type="component" value="Unassembled WGS sequence"/>
</dbReference>
<comment type="caution">
    <text evidence="1">The sequence shown here is derived from an EMBL/GenBank/DDBJ whole genome shotgun (WGS) entry which is preliminary data.</text>
</comment>
<dbReference type="InterPro" id="IPR052513">
    <property type="entry name" value="Thioester_dehydratase-like"/>
</dbReference>
<gene>
    <name evidence="1" type="ORF">CO161_03295</name>
</gene>
<name>A0A2M7YJ70_9BACT</name>
<sequence length="169" mass="19559">MKKEKVKLIGKPLKVELEDPAMVIEWPRTLVHHHTYGQLSKFFEGLKQGKLFATLCVNPDCLEKKLWLPPRADCPDCNQPMEWRELPQPVIGEIFTFTRVEYPGEGIELSTPYWQIDVKIPGLCTIPKGYLLYGEPHIGMKVKAGFRTKKPTNTILDLYWIPLEKKLKK</sequence>
<accession>A0A2M7YJ70</accession>
<dbReference type="PANTHER" id="PTHR34075:SF5">
    <property type="entry name" value="BLR3430 PROTEIN"/>
    <property type="match status" value="1"/>
</dbReference>
<dbReference type="PANTHER" id="PTHR34075">
    <property type="entry name" value="BLR3430 PROTEIN"/>
    <property type="match status" value="1"/>
</dbReference>
<reference evidence="2" key="1">
    <citation type="submission" date="2017-09" db="EMBL/GenBank/DDBJ databases">
        <title>Depth-based differentiation of microbial function through sediment-hosted aquifers and enrichment of novel symbionts in the deep terrestrial subsurface.</title>
        <authorList>
            <person name="Probst A.J."/>
            <person name="Ladd B."/>
            <person name="Jarett J.K."/>
            <person name="Geller-Mcgrath D.E."/>
            <person name="Sieber C.M.K."/>
            <person name="Emerson J.B."/>
            <person name="Anantharaman K."/>
            <person name="Thomas B.C."/>
            <person name="Malmstrom R."/>
            <person name="Stieglmeier M."/>
            <person name="Klingl A."/>
            <person name="Woyke T."/>
            <person name="Ryan C.M."/>
            <person name="Banfield J.F."/>
        </authorList>
    </citation>
    <scope>NUCLEOTIDE SEQUENCE [LARGE SCALE GENOMIC DNA]</scope>
</reference>
<dbReference type="SUPFAM" id="SSF50249">
    <property type="entry name" value="Nucleic acid-binding proteins"/>
    <property type="match status" value="1"/>
</dbReference>
<organism evidence="1 2">
    <name type="scientific">Candidatus Portnoybacteria bacterium CG_4_9_14_3_um_filter_44_9</name>
    <dbReference type="NCBI Taxonomy" id="1974806"/>
    <lineage>
        <taxon>Bacteria</taxon>
        <taxon>Candidatus Portnoyibacteriota</taxon>
    </lineage>
</organism>
<dbReference type="Gene3D" id="6.10.30.10">
    <property type="match status" value="1"/>
</dbReference>
<proteinExistence type="predicted"/>